<accession>A0ABD0UKD5</accession>
<evidence type="ECO:0000313" key="2">
    <source>
        <dbReference type="EMBL" id="KAL0913066.1"/>
    </source>
</evidence>
<protein>
    <submittedName>
        <fullName evidence="2">Uncharacterized protein</fullName>
    </submittedName>
</protein>
<organism evidence="2 3">
    <name type="scientific">Dendrobium thyrsiflorum</name>
    <name type="common">Pinecone-like raceme dendrobium</name>
    <name type="synonym">Orchid</name>
    <dbReference type="NCBI Taxonomy" id="117978"/>
    <lineage>
        <taxon>Eukaryota</taxon>
        <taxon>Viridiplantae</taxon>
        <taxon>Streptophyta</taxon>
        <taxon>Embryophyta</taxon>
        <taxon>Tracheophyta</taxon>
        <taxon>Spermatophyta</taxon>
        <taxon>Magnoliopsida</taxon>
        <taxon>Liliopsida</taxon>
        <taxon>Asparagales</taxon>
        <taxon>Orchidaceae</taxon>
        <taxon>Epidendroideae</taxon>
        <taxon>Malaxideae</taxon>
        <taxon>Dendrobiinae</taxon>
        <taxon>Dendrobium</taxon>
    </lineage>
</organism>
<sequence length="161" mass="18926">MGRKMVRICRWILRDRSRRYRRLEPHRSQLLASAIRVLRWVRYLRKRNCAASFIGCGDEGFKRFLLAGEENSTPKGYLAVYVGGGEKEDEPPQRYLVSILHFNHPLFVELLTEAEKEFGFHHPRGITIPCPAWRFEGIQTRIAAGCAVARQKRGRRIFWWL</sequence>
<dbReference type="EMBL" id="JANQDX010000013">
    <property type="protein sequence ID" value="KAL0913066.1"/>
    <property type="molecule type" value="Genomic_DNA"/>
</dbReference>
<dbReference type="Pfam" id="PF02519">
    <property type="entry name" value="Auxin_inducible"/>
    <property type="match status" value="1"/>
</dbReference>
<comment type="similarity">
    <text evidence="1">Belongs to the ARG7 family.</text>
</comment>
<name>A0ABD0UKD5_DENTH</name>
<dbReference type="InterPro" id="IPR003676">
    <property type="entry name" value="SAUR_fam"/>
</dbReference>
<dbReference type="AlphaFoldDB" id="A0ABD0UKD5"/>
<evidence type="ECO:0000256" key="1">
    <source>
        <dbReference type="ARBA" id="ARBA00006974"/>
    </source>
</evidence>
<keyword evidence="3" id="KW-1185">Reference proteome</keyword>
<dbReference type="PANTHER" id="PTHR31374">
    <property type="entry name" value="AUXIN-INDUCED PROTEIN-LIKE-RELATED"/>
    <property type="match status" value="1"/>
</dbReference>
<gene>
    <name evidence="2" type="ORF">M5K25_016498</name>
</gene>
<evidence type="ECO:0000313" key="3">
    <source>
        <dbReference type="Proteomes" id="UP001552299"/>
    </source>
</evidence>
<dbReference type="Proteomes" id="UP001552299">
    <property type="component" value="Unassembled WGS sequence"/>
</dbReference>
<dbReference type="PANTHER" id="PTHR31374:SF304">
    <property type="entry name" value="OS04G0537100 PROTEIN"/>
    <property type="match status" value="1"/>
</dbReference>
<comment type="caution">
    <text evidence="2">The sequence shown here is derived from an EMBL/GenBank/DDBJ whole genome shotgun (WGS) entry which is preliminary data.</text>
</comment>
<reference evidence="2 3" key="1">
    <citation type="journal article" date="2024" name="Plant Biotechnol. J.">
        <title>Dendrobium thyrsiflorum genome and its molecular insights into genes involved in important horticultural traits.</title>
        <authorList>
            <person name="Chen B."/>
            <person name="Wang J.Y."/>
            <person name="Zheng P.J."/>
            <person name="Li K.L."/>
            <person name="Liang Y.M."/>
            <person name="Chen X.F."/>
            <person name="Zhang C."/>
            <person name="Zhao X."/>
            <person name="He X."/>
            <person name="Zhang G.Q."/>
            <person name="Liu Z.J."/>
            <person name="Xu Q."/>
        </authorList>
    </citation>
    <scope>NUCLEOTIDE SEQUENCE [LARGE SCALE GENOMIC DNA]</scope>
    <source>
        <strain evidence="2">GZMU011</strain>
    </source>
</reference>
<proteinExistence type="inferred from homology"/>